<feature type="region of interest" description="Disordered" evidence="6">
    <location>
        <begin position="178"/>
        <end position="208"/>
    </location>
</feature>
<evidence type="ECO:0000259" key="10">
    <source>
        <dbReference type="Pfam" id="PF11412"/>
    </source>
</evidence>
<organism evidence="11 12">
    <name type="scientific">Pseudofulvibacter geojedonensis</name>
    <dbReference type="NCBI Taxonomy" id="1123758"/>
    <lineage>
        <taxon>Bacteria</taxon>
        <taxon>Pseudomonadati</taxon>
        <taxon>Bacteroidota</taxon>
        <taxon>Flavobacteriia</taxon>
        <taxon>Flavobacteriales</taxon>
        <taxon>Flavobacteriaceae</taxon>
        <taxon>Pseudofulvibacter</taxon>
    </lineage>
</organism>
<feature type="transmembrane region" description="Helical" evidence="7">
    <location>
        <begin position="478"/>
        <end position="497"/>
    </location>
</feature>
<reference evidence="12" key="1">
    <citation type="journal article" date="2019" name="Int. J. Syst. Evol. Microbiol.">
        <title>The Global Catalogue of Microorganisms (GCM) 10K type strain sequencing project: providing services to taxonomists for standard genome sequencing and annotation.</title>
        <authorList>
            <consortium name="The Broad Institute Genomics Platform"/>
            <consortium name="The Broad Institute Genome Sequencing Center for Infectious Disease"/>
            <person name="Wu L."/>
            <person name="Ma J."/>
        </authorList>
    </citation>
    <scope>NUCLEOTIDE SEQUENCE [LARGE SCALE GENOMIC DNA]</scope>
    <source>
        <strain evidence="12">CCUG 62114</strain>
    </source>
</reference>
<evidence type="ECO:0000256" key="8">
    <source>
        <dbReference type="SAM" id="SignalP"/>
    </source>
</evidence>
<evidence type="ECO:0000256" key="2">
    <source>
        <dbReference type="ARBA" id="ARBA00022692"/>
    </source>
</evidence>
<evidence type="ECO:0000256" key="4">
    <source>
        <dbReference type="ARBA" id="ARBA00022989"/>
    </source>
</evidence>
<name>A0ABW3HYD2_9FLAO</name>
<feature type="chain" id="PRO_5046479359" evidence="8">
    <location>
        <begin position="20"/>
        <end position="688"/>
    </location>
</feature>
<dbReference type="InterPro" id="IPR028250">
    <property type="entry name" value="DsbDN"/>
</dbReference>
<evidence type="ECO:0000256" key="1">
    <source>
        <dbReference type="ARBA" id="ARBA00004141"/>
    </source>
</evidence>
<dbReference type="SUPFAM" id="SSF52833">
    <property type="entry name" value="Thioredoxin-like"/>
    <property type="match status" value="1"/>
</dbReference>
<evidence type="ECO:0000256" key="5">
    <source>
        <dbReference type="ARBA" id="ARBA00023136"/>
    </source>
</evidence>
<feature type="transmembrane region" description="Helical" evidence="7">
    <location>
        <begin position="333"/>
        <end position="356"/>
    </location>
</feature>
<sequence length="688" mass="77774">MKKMCLLFVLLFSISSLQAQIFKPVKWTGEVEKLSETEFNLIYKAKIEDHWHLYSQTLPEGGALPTEFFYDEEALNKKFEIISKKAAESKTITKFDKVFEMDLTFFDNEATLVQKIKLLDPTLKSIEGEVSYQACDDEKCMFESEKIKFDLSTAKLIESKNDTYLLLSKAESKKVSVKEKEINESKKETEEEEESLHQEEEVDNEEEEKTSTLGVFILGFLGGLAALFMPCIFPMIPMTVSFFTKQSKSKGEGIKKSIIYGLSIIFIYVALGMIITMIFGVSALNEFSTNPWVNIAFFILFIIFALSFFGAFEITLPSSWVNAADKNSDKGGLVGIFFMAFTLALVSFSCTGPIIGSLLVKAGESGDLFGPAMGMLGFAIALALPFTLFAMFPGWLNSMPKSGGWLNSVKVVLGFLELAFAFKFLSNADLVWQLHILEREMFLAIWIAIFIATILYLMGKIQMPHDSPVERLSVTRLMFVLVFSTFVVYMIPGLWGAPLKILSGLTPPKVYSEAPYGLETTDAVDLSSDILKQKHTKIGANGIPVFLDYDSANKYAKKVNKPLFIDFTGHACANCRKMEDNVWSDPRVKDLLKNDVVVVSLYVDERKKLDKKDYFHSEALDKEVTTTGLKWMDFSVKHFKANSQPYYAIVDSELNRMNKPQGADFDADSYYKWLRKGVVKYKKKYKKK</sequence>
<evidence type="ECO:0000256" key="3">
    <source>
        <dbReference type="ARBA" id="ARBA00022748"/>
    </source>
</evidence>
<comment type="caution">
    <text evidence="11">The sequence shown here is derived from an EMBL/GenBank/DDBJ whole genome shotgun (WGS) entry which is preliminary data.</text>
</comment>
<keyword evidence="4 7" id="KW-1133">Transmembrane helix</keyword>
<feature type="compositionally biased region" description="Basic and acidic residues" evidence="6">
    <location>
        <begin position="178"/>
        <end position="199"/>
    </location>
</feature>
<feature type="domain" description="Cytochrome C biogenesis protein transmembrane" evidence="9">
    <location>
        <begin position="216"/>
        <end position="426"/>
    </location>
</feature>
<dbReference type="PANTHER" id="PTHR32234">
    <property type="entry name" value="THIOL:DISULFIDE INTERCHANGE PROTEIN DSBD"/>
    <property type="match status" value="1"/>
</dbReference>
<keyword evidence="3" id="KW-0201">Cytochrome c-type biogenesis</keyword>
<evidence type="ECO:0000313" key="12">
    <source>
        <dbReference type="Proteomes" id="UP001596997"/>
    </source>
</evidence>
<evidence type="ECO:0000313" key="11">
    <source>
        <dbReference type="EMBL" id="MFD0962564.1"/>
    </source>
</evidence>
<feature type="transmembrane region" description="Helical" evidence="7">
    <location>
        <begin position="404"/>
        <end position="422"/>
    </location>
</feature>
<proteinExistence type="predicted"/>
<dbReference type="Proteomes" id="UP001596997">
    <property type="component" value="Unassembled WGS sequence"/>
</dbReference>
<dbReference type="Gene3D" id="3.40.30.10">
    <property type="entry name" value="Glutaredoxin"/>
    <property type="match status" value="1"/>
</dbReference>
<keyword evidence="5 7" id="KW-0472">Membrane</keyword>
<dbReference type="InterPro" id="IPR036249">
    <property type="entry name" value="Thioredoxin-like_sf"/>
</dbReference>
<dbReference type="InterPro" id="IPR003834">
    <property type="entry name" value="Cyt_c_assmbl_TM_dom"/>
</dbReference>
<dbReference type="Pfam" id="PF02683">
    <property type="entry name" value="DsbD_TM"/>
    <property type="match status" value="1"/>
</dbReference>
<dbReference type="PANTHER" id="PTHR32234:SF0">
    <property type="entry name" value="THIOL:DISULFIDE INTERCHANGE PROTEIN DSBD"/>
    <property type="match status" value="1"/>
</dbReference>
<protein>
    <submittedName>
        <fullName evidence="11">Protein-disulfide reductase DsbD family protein</fullName>
    </submittedName>
</protein>
<feature type="domain" description="Thiol:disulfide interchange protein DsbD N-terminal" evidence="10">
    <location>
        <begin position="35"/>
        <end position="147"/>
    </location>
</feature>
<evidence type="ECO:0000256" key="7">
    <source>
        <dbReference type="SAM" id="Phobius"/>
    </source>
</evidence>
<gene>
    <name evidence="11" type="ORF">ACFQ1O_00945</name>
</gene>
<evidence type="ECO:0000259" key="9">
    <source>
        <dbReference type="Pfam" id="PF02683"/>
    </source>
</evidence>
<dbReference type="Pfam" id="PF11412">
    <property type="entry name" value="DsbD_N"/>
    <property type="match status" value="1"/>
</dbReference>
<feature type="transmembrane region" description="Helical" evidence="7">
    <location>
        <begin position="292"/>
        <end position="312"/>
    </location>
</feature>
<feature type="transmembrane region" description="Helical" evidence="7">
    <location>
        <begin position="213"/>
        <end position="236"/>
    </location>
</feature>
<dbReference type="Pfam" id="PF13899">
    <property type="entry name" value="Thioredoxin_7"/>
    <property type="match status" value="1"/>
</dbReference>
<feature type="transmembrane region" description="Helical" evidence="7">
    <location>
        <begin position="368"/>
        <end position="392"/>
    </location>
</feature>
<dbReference type="EMBL" id="JBHTJM010000002">
    <property type="protein sequence ID" value="MFD0962564.1"/>
    <property type="molecule type" value="Genomic_DNA"/>
</dbReference>
<evidence type="ECO:0000256" key="6">
    <source>
        <dbReference type="SAM" id="MobiDB-lite"/>
    </source>
</evidence>
<feature type="signal peptide" evidence="8">
    <location>
        <begin position="1"/>
        <end position="19"/>
    </location>
</feature>
<keyword evidence="8" id="KW-0732">Signal</keyword>
<accession>A0ABW3HYD2</accession>
<feature type="transmembrane region" description="Helical" evidence="7">
    <location>
        <begin position="257"/>
        <end position="280"/>
    </location>
</feature>
<keyword evidence="12" id="KW-1185">Reference proteome</keyword>
<keyword evidence="2 7" id="KW-0812">Transmembrane</keyword>
<comment type="subcellular location">
    <subcellularLocation>
        <location evidence="1">Membrane</location>
        <topology evidence="1">Multi-pass membrane protein</topology>
    </subcellularLocation>
</comment>
<feature type="transmembrane region" description="Helical" evidence="7">
    <location>
        <begin position="442"/>
        <end position="458"/>
    </location>
</feature>